<gene>
    <name evidence="1" type="ORF">WMY93_034249</name>
</gene>
<name>A0AAW0MF67_9GOBI</name>
<evidence type="ECO:0000313" key="2">
    <source>
        <dbReference type="Proteomes" id="UP001460270"/>
    </source>
</evidence>
<keyword evidence="2" id="KW-1185">Reference proteome</keyword>
<dbReference type="AlphaFoldDB" id="A0AAW0MF67"/>
<evidence type="ECO:0000313" key="1">
    <source>
        <dbReference type="EMBL" id="KAK7878873.1"/>
    </source>
</evidence>
<proteinExistence type="predicted"/>
<comment type="caution">
    <text evidence="1">The sequence shown here is derived from an EMBL/GenBank/DDBJ whole genome shotgun (WGS) entry which is preliminary data.</text>
</comment>
<accession>A0AAW0MF67</accession>
<reference evidence="2" key="1">
    <citation type="submission" date="2024-04" db="EMBL/GenBank/DDBJ databases">
        <title>Salinicola lusitanus LLJ914,a marine bacterium isolated from the Okinawa Trough.</title>
        <authorList>
            <person name="Li J."/>
        </authorList>
    </citation>
    <scope>NUCLEOTIDE SEQUENCE [LARGE SCALE GENOMIC DNA]</scope>
</reference>
<dbReference type="Proteomes" id="UP001460270">
    <property type="component" value="Unassembled WGS sequence"/>
</dbReference>
<protein>
    <submittedName>
        <fullName evidence="1">Uncharacterized protein</fullName>
    </submittedName>
</protein>
<dbReference type="EMBL" id="JBBPFD010000445">
    <property type="protein sequence ID" value="KAK7878873.1"/>
    <property type="molecule type" value="Genomic_DNA"/>
</dbReference>
<sequence length="232" mass="25990">MSAAVHKLLGCSVIFVILGPRSLVLHLRVYERGVRTSRLYLRPAAVNSSHMTHQLPLAEDIWIHLQQPHLGALPAADPAQNLSSRETARVCGNSPSHRGVFERDVQRSPESILAVIQILNAIADALLCHDSAHGGTFCGHDSAHGGTFCGLGSWRYLLWSRLRSWRYLLWSRLSSWRYLLWSGSWRYLLDVLETVDVLVSEEAFDSWSSLPETNRTSALSSLLGAWRTCLPH</sequence>
<organism evidence="1 2">
    <name type="scientific">Mugilogobius chulae</name>
    <name type="common">yellowstripe goby</name>
    <dbReference type="NCBI Taxonomy" id="88201"/>
    <lineage>
        <taxon>Eukaryota</taxon>
        <taxon>Metazoa</taxon>
        <taxon>Chordata</taxon>
        <taxon>Craniata</taxon>
        <taxon>Vertebrata</taxon>
        <taxon>Euteleostomi</taxon>
        <taxon>Actinopterygii</taxon>
        <taxon>Neopterygii</taxon>
        <taxon>Teleostei</taxon>
        <taxon>Neoteleostei</taxon>
        <taxon>Acanthomorphata</taxon>
        <taxon>Gobiaria</taxon>
        <taxon>Gobiiformes</taxon>
        <taxon>Gobioidei</taxon>
        <taxon>Gobiidae</taxon>
        <taxon>Gobionellinae</taxon>
        <taxon>Mugilogobius</taxon>
    </lineage>
</organism>